<evidence type="ECO:0000313" key="2">
    <source>
        <dbReference type="Proteomes" id="UP000634011"/>
    </source>
</evidence>
<dbReference type="RefSeq" id="WP_186913806.1">
    <property type="nucleotide sequence ID" value="NZ_JACOFV010000018.1"/>
</dbReference>
<sequence length="132" mass="14474">MSRCDDNLISDKAKVNLESIQPLLGVSLRDEELALLEPADNGDVGAQTELAIIFLSQEQPNNATYWLKLAAKKNSTAMYLLGRCYVDGIGIEQNDDLGLMWIARAAANGCFIAQIQMQAIKSKICHHDAPII</sequence>
<comment type="caution">
    <text evidence="1">The sequence shown here is derived from an EMBL/GenBank/DDBJ whole genome shotgun (WGS) entry which is preliminary data.</text>
</comment>
<dbReference type="AlphaFoldDB" id="A0A923HSD8"/>
<dbReference type="SUPFAM" id="SSF81901">
    <property type="entry name" value="HCP-like"/>
    <property type="match status" value="1"/>
</dbReference>
<protein>
    <submittedName>
        <fullName evidence="1">Sel1 repeat family protein</fullName>
    </submittedName>
</protein>
<proteinExistence type="predicted"/>
<keyword evidence="2" id="KW-1185">Reference proteome</keyword>
<dbReference type="InterPro" id="IPR011990">
    <property type="entry name" value="TPR-like_helical_dom_sf"/>
</dbReference>
<dbReference type="EMBL" id="JACOFV010000018">
    <property type="protein sequence ID" value="MBC3863858.1"/>
    <property type="molecule type" value="Genomic_DNA"/>
</dbReference>
<evidence type="ECO:0000313" key="1">
    <source>
        <dbReference type="EMBL" id="MBC3863858.1"/>
    </source>
</evidence>
<gene>
    <name evidence="1" type="ORF">H8K32_17260</name>
</gene>
<name>A0A923HSD8_9BURK</name>
<dbReference type="SMART" id="SM00671">
    <property type="entry name" value="SEL1"/>
    <property type="match status" value="2"/>
</dbReference>
<reference evidence="1" key="1">
    <citation type="submission" date="2020-08" db="EMBL/GenBank/DDBJ databases">
        <title>Novel species isolated from subtropical streams in China.</title>
        <authorList>
            <person name="Lu H."/>
        </authorList>
    </citation>
    <scope>NUCLEOTIDE SEQUENCE</scope>
    <source>
        <strain evidence="1">KACC 12607</strain>
    </source>
</reference>
<dbReference type="InterPro" id="IPR006597">
    <property type="entry name" value="Sel1-like"/>
</dbReference>
<dbReference type="Proteomes" id="UP000634011">
    <property type="component" value="Unassembled WGS sequence"/>
</dbReference>
<organism evidence="1 2">
    <name type="scientific">Undibacterium jejuense</name>
    <dbReference type="NCBI Taxonomy" id="1344949"/>
    <lineage>
        <taxon>Bacteria</taxon>
        <taxon>Pseudomonadati</taxon>
        <taxon>Pseudomonadota</taxon>
        <taxon>Betaproteobacteria</taxon>
        <taxon>Burkholderiales</taxon>
        <taxon>Oxalobacteraceae</taxon>
        <taxon>Undibacterium</taxon>
    </lineage>
</organism>
<dbReference type="Pfam" id="PF08238">
    <property type="entry name" value="Sel1"/>
    <property type="match status" value="2"/>
</dbReference>
<accession>A0A923HSD8</accession>
<dbReference type="Gene3D" id="1.25.40.10">
    <property type="entry name" value="Tetratricopeptide repeat domain"/>
    <property type="match status" value="1"/>
</dbReference>